<dbReference type="EMBL" id="BIMR01000060">
    <property type="protein sequence ID" value="GCE75955.1"/>
    <property type="molecule type" value="Genomic_DNA"/>
</dbReference>
<organism evidence="2 3">
    <name type="scientific">Cellulomonas biazotea</name>
    <dbReference type="NCBI Taxonomy" id="1709"/>
    <lineage>
        <taxon>Bacteria</taxon>
        <taxon>Bacillati</taxon>
        <taxon>Actinomycetota</taxon>
        <taxon>Actinomycetes</taxon>
        <taxon>Micrococcales</taxon>
        <taxon>Cellulomonadaceae</taxon>
        <taxon>Cellulomonas</taxon>
    </lineage>
</organism>
<evidence type="ECO:0000313" key="2">
    <source>
        <dbReference type="EMBL" id="GCE75955.1"/>
    </source>
</evidence>
<name>A0A402DPA6_9CELL</name>
<proteinExistence type="predicted"/>
<keyword evidence="1" id="KW-1133">Transmembrane helix</keyword>
<dbReference type="AlphaFoldDB" id="A0A402DPA6"/>
<reference evidence="2 3" key="1">
    <citation type="submission" date="2019-01" db="EMBL/GenBank/DDBJ databases">
        <title>Draft genome sequence of Cellulomonas takizawaensis strain TKZ-21.</title>
        <authorList>
            <person name="Yamamura H."/>
            <person name="Hayashi T."/>
            <person name="Hamada M."/>
            <person name="Serisawa Y."/>
            <person name="Matsuyama K."/>
            <person name="Nakagawa Y."/>
            <person name="Otoguro M."/>
            <person name="Yanagida F."/>
            <person name="Hayakawa M."/>
        </authorList>
    </citation>
    <scope>NUCLEOTIDE SEQUENCE [LARGE SCALE GENOMIC DNA]</scope>
    <source>
        <strain evidence="2 3">NBRC12680</strain>
    </source>
</reference>
<sequence length="87" mass="9034">MSAMREDLEQRRDGMWTGAYVSLLLVVPSVYGAVVAPGLVLKGVVIGVAMALALAGYVLGTCARDLGRVLHDTLPPVTAEAGLDHTG</sequence>
<evidence type="ECO:0000256" key="1">
    <source>
        <dbReference type="SAM" id="Phobius"/>
    </source>
</evidence>
<dbReference type="Proteomes" id="UP000289954">
    <property type="component" value="Unassembled WGS sequence"/>
</dbReference>
<feature type="transmembrane region" description="Helical" evidence="1">
    <location>
        <begin position="40"/>
        <end position="60"/>
    </location>
</feature>
<keyword evidence="3" id="KW-1185">Reference proteome</keyword>
<keyword evidence="1" id="KW-0812">Transmembrane</keyword>
<gene>
    <name evidence="2" type="ORF">CBZ_10110</name>
</gene>
<accession>A0A402DPA6</accession>
<protein>
    <submittedName>
        <fullName evidence="2">Uncharacterized protein</fullName>
    </submittedName>
</protein>
<evidence type="ECO:0000313" key="3">
    <source>
        <dbReference type="Proteomes" id="UP000289954"/>
    </source>
</evidence>
<comment type="caution">
    <text evidence="2">The sequence shown here is derived from an EMBL/GenBank/DDBJ whole genome shotgun (WGS) entry which is preliminary data.</text>
</comment>
<keyword evidence="1" id="KW-0472">Membrane</keyword>
<dbReference type="RefSeq" id="WP_165446664.1">
    <property type="nucleotide sequence ID" value="NZ_BIMR01000060.1"/>
</dbReference>
<feature type="transmembrane region" description="Helical" evidence="1">
    <location>
        <begin position="14"/>
        <end position="34"/>
    </location>
</feature>